<reference evidence="1 2" key="1">
    <citation type="submission" date="2023-10" db="EMBL/GenBank/DDBJ databases">
        <title>Development of a sustainable strategy for remediation of hydrocarbon-contaminated territories based on the waste exchange concept.</title>
        <authorList>
            <person name="Krivoruchko A."/>
        </authorList>
    </citation>
    <scope>NUCLEOTIDE SEQUENCE [LARGE SCALE GENOMIC DNA]</scope>
    <source>
        <strain evidence="1 2">IEGM 1323</strain>
    </source>
</reference>
<dbReference type="Gene3D" id="3.30.530.20">
    <property type="match status" value="1"/>
</dbReference>
<evidence type="ECO:0000313" key="1">
    <source>
        <dbReference type="EMBL" id="MDV6264017.1"/>
    </source>
</evidence>
<comment type="caution">
    <text evidence="1">The sequence shown here is derived from an EMBL/GenBank/DDBJ whole genome shotgun (WGS) entry which is preliminary data.</text>
</comment>
<gene>
    <name evidence="1" type="ORF">R3P96_22005</name>
</gene>
<dbReference type="RefSeq" id="WP_317566129.1">
    <property type="nucleotide sequence ID" value="NZ_JAWLJX010000009.1"/>
</dbReference>
<dbReference type="InterPro" id="IPR023393">
    <property type="entry name" value="START-like_dom_sf"/>
</dbReference>
<dbReference type="Proteomes" id="UP001185755">
    <property type="component" value="Unassembled WGS sequence"/>
</dbReference>
<dbReference type="EMBL" id="JAWLJX010000009">
    <property type="protein sequence ID" value="MDV6264017.1"/>
    <property type="molecule type" value="Genomic_DNA"/>
</dbReference>
<keyword evidence="2" id="KW-1185">Reference proteome</keyword>
<organism evidence="1 2">
    <name type="scientific">Rhodococcoides yunnanense</name>
    <dbReference type="NCBI Taxonomy" id="278209"/>
    <lineage>
        <taxon>Bacteria</taxon>
        <taxon>Bacillati</taxon>
        <taxon>Actinomycetota</taxon>
        <taxon>Actinomycetes</taxon>
        <taxon>Mycobacteriales</taxon>
        <taxon>Nocardiaceae</taxon>
        <taxon>Rhodococcoides</taxon>
    </lineage>
</organism>
<evidence type="ECO:0000313" key="2">
    <source>
        <dbReference type="Proteomes" id="UP001185755"/>
    </source>
</evidence>
<dbReference type="SUPFAM" id="SSF55961">
    <property type="entry name" value="Bet v1-like"/>
    <property type="match status" value="1"/>
</dbReference>
<sequence length="116" mass="12493">MTDSSALAGEVSVIATARPGRVWDVITGCGGAGPIGAHWKDGTSGPVVGVRFRRDVEREGGCPIYWKHLTITINEPPRVFAFTVDLPWRAGATWRYDVEPTDAGTTITESYSLADT</sequence>
<proteinExistence type="predicted"/>
<protein>
    <submittedName>
        <fullName evidence="1">SRPBCC family protein</fullName>
    </submittedName>
</protein>
<name>A0ABU4BII1_9NOCA</name>
<accession>A0ABU4BII1</accession>